<gene>
    <name evidence="1" type="ORF">AB917_12740</name>
</gene>
<comment type="caution">
    <text evidence="1">The sequence shown here is derived from an EMBL/GenBank/DDBJ whole genome shotgun (WGS) entry which is preliminary data.</text>
</comment>
<evidence type="ECO:0000313" key="1">
    <source>
        <dbReference type="EMBL" id="EAG6991455.1"/>
    </source>
</evidence>
<accession>A0A9P2EAJ1</accession>
<protein>
    <submittedName>
        <fullName evidence="1">Uncharacterized protein</fullName>
    </submittedName>
</protein>
<reference evidence="1 2" key="1">
    <citation type="submission" date="2019-04" db="EMBL/GenBank/DDBJ databases">
        <authorList>
            <consortium name="GenomeTrakr network: Whole genome sequencing for foodborne pathogen traceback"/>
        </authorList>
    </citation>
    <scope>NUCLEOTIDE SEQUENCE [LARGE SCALE GENOMIC DNA]</scope>
    <source>
        <strain evidence="1 2">CFSAN004300</strain>
    </source>
</reference>
<sequence length="113" mass="12757">MNFAFKTNSFSLLVNSELSVLLQKTDRTADKIALVIQTKFCQYSIDIDDTTKLQVLLPALHAEIQTILASYNLQLVTKKFSIQDNTCYLDFTTMEVKDSCTHKASQKTLTNSV</sequence>
<name>A0A9P2EAJ1_LISMN</name>
<evidence type="ECO:0000313" key="2">
    <source>
        <dbReference type="Proteomes" id="UP000548278"/>
    </source>
</evidence>
<proteinExistence type="predicted"/>
<dbReference type="AlphaFoldDB" id="A0A9P2EAJ1"/>
<organism evidence="1 2">
    <name type="scientific">Listeria monocytogenes</name>
    <dbReference type="NCBI Taxonomy" id="1639"/>
    <lineage>
        <taxon>Bacteria</taxon>
        <taxon>Bacillati</taxon>
        <taxon>Bacillota</taxon>
        <taxon>Bacilli</taxon>
        <taxon>Bacillales</taxon>
        <taxon>Listeriaceae</taxon>
        <taxon>Listeria</taxon>
    </lineage>
</organism>
<dbReference type="EMBL" id="AABDGJ010000011">
    <property type="protein sequence ID" value="EAG6991455.1"/>
    <property type="molecule type" value="Genomic_DNA"/>
</dbReference>
<dbReference type="Proteomes" id="UP000548278">
    <property type="component" value="Unassembled WGS sequence"/>
</dbReference>